<evidence type="ECO:0000313" key="3">
    <source>
        <dbReference type="EMBL" id="GIH13149.1"/>
    </source>
</evidence>
<accession>A0A8J3VNE6</accession>
<feature type="region of interest" description="Disordered" evidence="1">
    <location>
        <begin position="59"/>
        <end position="86"/>
    </location>
</feature>
<organism evidence="3 4">
    <name type="scientific">Rugosimonospora africana</name>
    <dbReference type="NCBI Taxonomy" id="556532"/>
    <lineage>
        <taxon>Bacteria</taxon>
        <taxon>Bacillati</taxon>
        <taxon>Actinomycetota</taxon>
        <taxon>Actinomycetes</taxon>
        <taxon>Micromonosporales</taxon>
        <taxon>Micromonosporaceae</taxon>
        <taxon>Rugosimonospora</taxon>
    </lineage>
</organism>
<dbReference type="RefSeq" id="WP_203916830.1">
    <property type="nucleotide sequence ID" value="NZ_BONZ01000013.1"/>
</dbReference>
<proteinExistence type="predicted"/>
<feature type="signal peptide" evidence="2">
    <location>
        <begin position="1"/>
        <end position="24"/>
    </location>
</feature>
<sequence>MKVRVALVTVALGAVAAIGLTACGQPGATTTADSSTAMTPEASALSELGFSAQDLTLVDDPSPLVDDPSPSPSGHPGPGSRARAKHPALRALTIRRALARNVEHGEVVVKTKDGDKTIDVQRGTVTAINSTTVTVKSSDGFTLTWTFGSPIRVIEHRSSVQPQNVAVGADVGVAGTKSGSTVTASLLVIAKSG</sequence>
<name>A0A8J3VNE6_9ACTN</name>
<evidence type="ECO:0000256" key="1">
    <source>
        <dbReference type="SAM" id="MobiDB-lite"/>
    </source>
</evidence>
<evidence type="ECO:0008006" key="5">
    <source>
        <dbReference type="Google" id="ProtNLM"/>
    </source>
</evidence>
<protein>
    <recommendedName>
        <fullName evidence="5">DUF5666 domain-containing protein</fullName>
    </recommendedName>
</protein>
<feature type="chain" id="PRO_5039642219" description="DUF5666 domain-containing protein" evidence="2">
    <location>
        <begin position="25"/>
        <end position="193"/>
    </location>
</feature>
<dbReference type="AlphaFoldDB" id="A0A8J3VNE6"/>
<evidence type="ECO:0000256" key="2">
    <source>
        <dbReference type="SAM" id="SignalP"/>
    </source>
</evidence>
<dbReference type="Proteomes" id="UP000642748">
    <property type="component" value="Unassembled WGS sequence"/>
</dbReference>
<dbReference type="PROSITE" id="PS51257">
    <property type="entry name" value="PROKAR_LIPOPROTEIN"/>
    <property type="match status" value="1"/>
</dbReference>
<reference evidence="3" key="1">
    <citation type="submission" date="2021-01" db="EMBL/GenBank/DDBJ databases">
        <title>Whole genome shotgun sequence of Rugosimonospora africana NBRC 104875.</title>
        <authorList>
            <person name="Komaki H."/>
            <person name="Tamura T."/>
        </authorList>
    </citation>
    <scope>NUCLEOTIDE SEQUENCE</scope>
    <source>
        <strain evidence="3">NBRC 104875</strain>
    </source>
</reference>
<feature type="compositionally biased region" description="Low complexity" evidence="1">
    <location>
        <begin position="59"/>
        <end position="68"/>
    </location>
</feature>
<comment type="caution">
    <text evidence="3">The sequence shown here is derived from an EMBL/GenBank/DDBJ whole genome shotgun (WGS) entry which is preliminary data.</text>
</comment>
<keyword evidence="4" id="KW-1185">Reference proteome</keyword>
<evidence type="ECO:0000313" key="4">
    <source>
        <dbReference type="Proteomes" id="UP000642748"/>
    </source>
</evidence>
<dbReference type="EMBL" id="BONZ01000013">
    <property type="protein sequence ID" value="GIH13149.1"/>
    <property type="molecule type" value="Genomic_DNA"/>
</dbReference>
<keyword evidence="2" id="KW-0732">Signal</keyword>
<gene>
    <name evidence="3" type="ORF">Raf01_13210</name>
</gene>